<dbReference type="InterPro" id="IPR017937">
    <property type="entry name" value="Thioredoxin_CS"/>
</dbReference>
<keyword evidence="10" id="KW-1015">Disulfide bond</keyword>
<evidence type="ECO:0000256" key="10">
    <source>
        <dbReference type="ARBA" id="ARBA00023157"/>
    </source>
</evidence>
<evidence type="ECO:0000256" key="4">
    <source>
        <dbReference type="ARBA" id="ARBA00022692"/>
    </source>
</evidence>
<name>A0ABN9H471_9NEOB</name>
<feature type="domain" description="Thioredoxin" evidence="13">
    <location>
        <begin position="15"/>
        <end position="127"/>
    </location>
</feature>
<evidence type="ECO:0000256" key="5">
    <source>
        <dbReference type="ARBA" id="ARBA00022729"/>
    </source>
</evidence>
<organism evidence="14 15">
    <name type="scientific">Staurois parvus</name>
    <dbReference type="NCBI Taxonomy" id="386267"/>
    <lineage>
        <taxon>Eukaryota</taxon>
        <taxon>Metazoa</taxon>
        <taxon>Chordata</taxon>
        <taxon>Craniata</taxon>
        <taxon>Vertebrata</taxon>
        <taxon>Euteleostomi</taxon>
        <taxon>Amphibia</taxon>
        <taxon>Batrachia</taxon>
        <taxon>Anura</taxon>
        <taxon>Neobatrachia</taxon>
        <taxon>Ranoidea</taxon>
        <taxon>Ranidae</taxon>
        <taxon>Staurois</taxon>
    </lineage>
</organism>
<proteinExistence type="predicted"/>
<feature type="chain" id="PRO_5047085929" description="Thioredoxin domain-containing protein" evidence="12">
    <location>
        <begin position="20"/>
        <end position="183"/>
    </location>
</feature>
<dbReference type="PROSITE" id="PS00194">
    <property type="entry name" value="THIOREDOXIN_1"/>
    <property type="match status" value="1"/>
</dbReference>
<dbReference type="PROSITE" id="PS51352">
    <property type="entry name" value="THIOREDOXIN_2"/>
    <property type="match status" value="1"/>
</dbReference>
<keyword evidence="6" id="KW-0256">Endoplasmic reticulum</keyword>
<keyword evidence="8" id="KW-1133">Transmembrane helix</keyword>
<evidence type="ECO:0000256" key="7">
    <source>
        <dbReference type="ARBA" id="ARBA00022982"/>
    </source>
</evidence>
<evidence type="ECO:0000256" key="6">
    <source>
        <dbReference type="ARBA" id="ARBA00022824"/>
    </source>
</evidence>
<comment type="subcellular location">
    <subcellularLocation>
        <location evidence="1">Endoplasmic reticulum membrane</location>
        <topology evidence="1">Single-pass type I membrane protein</topology>
    </subcellularLocation>
</comment>
<evidence type="ECO:0000256" key="12">
    <source>
        <dbReference type="SAM" id="SignalP"/>
    </source>
</evidence>
<keyword evidence="9" id="KW-0472">Membrane</keyword>
<keyword evidence="11" id="KW-0676">Redox-active center</keyword>
<dbReference type="PANTHER" id="PTHR46107:SF1">
    <property type="entry name" value="THIOREDOXIN-RELATED TRANSMEMBRANE PROTEIN 4"/>
    <property type="match status" value="1"/>
</dbReference>
<feature type="signal peptide" evidence="12">
    <location>
        <begin position="1"/>
        <end position="19"/>
    </location>
</feature>
<protein>
    <recommendedName>
        <fullName evidence="13">Thioredoxin domain-containing protein</fullName>
    </recommendedName>
</protein>
<keyword evidence="15" id="KW-1185">Reference proteome</keyword>
<dbReference type="InterPro" id="IPR052454">
    <property type="entry name" value="TMX_domain-containing"/>
</dbReference>
<dbReference type="EMBL" id="CATNWA010019734">
    <property type="protein sequence ID" value="CAI9614701.1"/>
    <property type="molecule type" value="Genomic_DNA"/>
</dbReference>
<keyword evidence="4" id="KW-0812">Transmembrane</keyword>
<evidence type="ECO:0000256" key="2">
    <source>
        <dbReference type="ARBA" id="ARBA00022448"/>
    </source>
</evidence>
<gene>
    <name evidence="14" type="ORF">SPARVUS_LOCUS15111843</name>
</gene>
<dbReference type="InterPro" id="IPR036249">
    <property type="entry name" value="Thioredoxin-like_sf"/>
</dbReference>
<dbReference type="SUPFAM" id="SSF52833">
    <property type="entry name" value="Thioredoxin-like"/>
    <property type="match status" value="1"/>
</dbReference>
<evidence type="ECO:0000313" key="15">
    <source>
        <dbReference type="Proteomes" id="UP001162483"/>
    </source>
</evidence>
<keyword evidence="2" id="KW-0813">Transport</keyword>
<accession>A0ABN9H471</accession>
<dbReference type="Pfam" id="PF00085">
    <property type="entry name" value="Thioredoxin"/>
    <property type="match status" value="1"/>
</dbReference>
<dbReference type="Gene3D" id="3.40.30.10">
    <property type="entry name" value="Glutaredoxin"/>
    <property type="match status" value="1"/>
</dbReference>
<sequence>MKAALCLLVLGWVSGLCGAEEKESSVLTVTSGNWTLILEGHWMVEFYAPWCPACQQIEGDWEDFSKRSSGLNVKVAKVDVTEQPGVSGRFFVTKLPTIFHVKDGVFRCYHGSRMVEDLHSFIADNKWNVIEPVAGWKSPSSVLMTGMAGLFHLSGWIRQTHIYLTALWECLLGALTSFSSWPP</sequence>
<keyword evidence="3" id="KW-0597">Phosphoprotein</keyword>
<comment type="caution">
    <text evidence="14">The sequence shown here is derived from an EMBL/GenBank/DDBJ whole genome shotgun (WGS) entry which is preliminary data.</text>
</comment>
<keyword evidence="5 12" id="KW-0732">Signal</keyword>
<dbReference type="Proteomes" id="UP001162483">
    <property type="component" value="Unassembled WGS sequence"/>
</dbReference>
<evidence type="ECO:0000256" key="8">
    <source>
        <dbReference type="ARBA" id="ARBA00022989"/>
    </source>
</evidence>
<evidence type="ECO:0000256" key="11">
    <source>
        <dbReference type="ARBA" id="ARBA00023284"/>
    </source>
</evidence>
<evidence type="ECO:0000256" key="3">
    <source>
        <dbReference type="ARBA" id="ARBA00022553"/>
    </source>
</evidence>
<keyword evidence="7" id="KW-0249">Electron transport</keyword>
<evidence type="ECO:0000259" key="13">
    <source>
        <dbReference type="PROSITE" id="PS51352"/>
    </source>
</evidence>
<dbReference type="InterPro" id="IPR013766">
    <property type="entry name" value="Thioredoxin_domain"/>
</dbReference>
<evidence type="ECO:0000256" key="1">
    <source>
        <dbReference type="ARBA" id="ARBA00004115"/>
    </source>
</evidence>
<evidence type="ECO:0000256" key="9">
    <source>
        <dbReference type="ARBA" id="ARBA00023136"/>
    </source>
</evidence>
<reference evidence="14" key="1">
    <citation type="submission" date="2023-05" db="EMBL/GenBank/DDBJ databases">
        <authorList>
            <person name="Stuckert A."/>
        </authorList>
    </citation>
    <scope>NUCLEOTIDE SEQUENCE</scope>
</reference>
<evidence type="ECO:0000313" key="14">
    <source>
        <dbReference type="EMBL" id="CAI9614701.1"/>
    </source>
</evidence>
<dbReference type="PANTHER" id="PTHR46107">
    <property type="entry name" value="DUMPY: SHORTER THAN WILD-TYPE"/>
    <property type="match status" value="1"/>
</dbReference>